<dbReference type="Pfam" id="PF00144">
    <property type="entry name" value="Beta-lactamase"/>
    <property type="match status" value="1"/>
</dbReference>
<evidence type="ECO:0000313" key="3">
    <source>
        <dbReference type="EMBL" id="QBA64607.1"/>
    </source>
</evidence>
<feature type="signal peptide" evidence="1">
    <location>
        <begin position="1"/>
        <end position="19"/>
    </location>
</feature>
<protein>
    <submittedName>
        <fullName evidence="3">Serine hydrolase</fullName>
    </submittedName>
</protein>
<dbReference type="OrthoDB" id="9797709at2"/>
<dbReference type="EMBL" id="CP035544">
    <property type="protein sequence ID" value="QBA64607.1"/>
    <property type="molecule type" value="Genomic_DNA"/>
</dbReference>
<proteinExistence type="predicted"/>
<dbReference type="GO" id="GO:0016787">
    <property type="term" value="F:hydrolase activity"/>
    <property type="evidence" value="ECO:0007669"/>
    <property type="project" value="UniProtKB-KW"/>
</dbReference>
<dbReference type="PANTHER" id="PTHR46825:SF9">
    <property type="entry name" value="BETA-LACTAMASE-RELATED DOMAIN-CONTAINING PROTEIN"/>
    <property type="match status" value="1"/>
</dbReference>
<evidence type="ECO:0000313" key="4">
    <source>
        <dbReference type="Proteomes" id="UP000290889"/>
    </source>
</evidence>
<dbReference type="Gene3D" id="3.40.710.10">
    <property type="entry name" value="DD-peptidase/beta-lactamase superfamily"/>
    <property type="match status" value="1"/>
</dbReference>
<reference evidence="3 4" key="1">
    <citation type="submission" date="2019-01" db="EMBL/GenBank/DDBJ databases">
        <title>Muriicola soli sp. nov., isolated from soil.</title>
        <authorList>
            <person name="Kang H.J."/>
            <person name="Kim S.B."/>
        </authorList>
    </citation>
    <scope>NUCLEOTIDE SEQUENCE [LARGE SCALE GENOMIC DNA]</scope>
    <source>
        <strain evidence="3 4">MMS17-SY002</strain>
    </source>
</reference>
<dbReference type="InterPro" id="IPR012338">
    <property type="entry name" value="Beta-lactam/transpept-like"/>
</dbReference>
<keyword evidence="1" id="KW-0732">Signal</keyword>
<dbReference type="InterPro" id="IPR001466">
    <property type="entry name" value="Beta-lactam-related"/>
</dbReference>
<dbReference type="Proteomes" id="UP000290889">
    <property type="component" value="Chromosome"/>
</dbReference>
<keyword evidence="3" id="KW-0378">Hydrolase</keyword>
<dbReference type="AlphaFoldDB" id="A0A411EAP9"/>
<feature type="chain" id="PRO_5019096084" evidence="1">
    <location>
        <begin position="20"/>
        <end position="475"/>
    </location>
</feature>
<evidence type="ECO:0000259" key="2">
    <source>
        <dbReference type="Pfam" id="PF00144"/>
    </source>
</evidence>
<sequence length="475" mass="53464">MKTLSLFFLFFLTLTAITAQESSKDYSEAFKLIEVWLDAQQDYDKLPGITAAVIEDQKVLWAGAFGQSNKAEDVQMTAETLCSICSISKLFTAVSIMILYEEGKLRLDDNVENLLPNYDLKQQFPDSGPITVRSLLTHSSGLPREANAPYWTGPDFPFPTREEVNNGLKAQQTLYRASTYYQYSNLALTLLGEIIAEVSGQSYDDFVQEHILTPLQMGNTRTTLPENLYGSSLAYGYSAINRQGERPQVNFFQAKGIKAAAGFSSNVLDLGKFASWQFRLRDTTTAEILKPATLKLMQQVHFMDPNWRNSWGLGFVVYKGAGGSTWVGHGGSCPGYRSTLQLDLKNKRAYAVMINAGGTSPNRYSNGIYGILNKVKSGKKADSDIKFEDYTGYYDARPWGSEEYIGSWEGKLMMINLPTRTPADNITLYKHIEGDTFRRIRDDDELGETVVFERNAEGKVYRYSQHGNYVYKMMH</sequence>
<dbReference type="SUPFAM" id="SSF56601">
    <property type="entry name" value="beta-lactamase/transpeptidase-like"/>
    <property type="match status" value="1"/>
</dbReference>
<accession>A0A411EAP9</accession>
<dbReference type="KEGG" id="mur:EQY75_08750"/>
<feature type="domain" description="Beta-lactamase-related" evidence="2">
    <location>
        <begin position="43"/>
        <end position="362"/>
    </location>
</feature>
<evidence type="ECO:0000256" key="1">
    <source>
        <dbReference type="SAM" id="SignalP"/>
    </source>
</evidence>
<dbReference type="RefSeq" id="WP_129605032.1">
    <property type="nucleotide sequence ID" value="NZ_CP035544.1"/>
</dbReference>
<organism evidence="3 4">
    <name type="scientific">Muriicola soli</name>
    <dbReference type="NCBI Taxonomy" id="2507538"/>
    <lineage>
        <taxon>Bacteria</taxon>
        <taxon>Pseudomonadati</taxon>
        <taxon>Bacteroidota</taxon>
        <taxon>Flavobacteriia</taxon>
        <taxon>Flavobacteriales</taxon>
        <taxon>Flavobacteriaceae</taxon>
        <taxon>Muriicola</taxon>
    </lineage>
</organism>
<dbReference type="InterPro" id="IPR050491">
    <property type="entry name" value="AmpC-like"/>
</dbReference>
<keyword evidence="4" id="KW-1185">Reference proteome</keyword>
<dbReference type="PANTHER" id="PTHR46825">
    <property type="entry name" value="D-ALANYL-D-ALANINE-CARBOXYPEPTIDASE/ENDOPEPTIDASE AMPH"/>
    <property type="match status" value="1"/>
</dbReference>
<gene>
    <name evidence="3" type="ORF">EQY75_08750</name>
</gene>
<name>A0A411EAP9_9FLAO</name>